<evidence type="ECO:0000313" key="1">
    <source>
        <dbReference type="EMBL" id="KAI0065351.1"/>
    </source>
</evidence>
<name>A0ACB8TAZ9_9AGAM</name>
<comment type="caution">
    <text evidence="1">The sequence shown here is derived from an EMBL/GenBank/DDBJ whole genome shotgun (WGS) entry which is preliminary data.</text>
</comment>
<dbReference type="Proteomes" id="UP000814140">
    <property type="component" value="Unassembled WGS sequence"/>
</dbReference>
<keyword evidence="2" id="KW-1185">Reference proteome</keyword>
<sequence>MPSPRHYKQQDLFGFLKSTTSSEMPASSSSPSKTRSRRAPAKRKRSTAASRAPHRDPADEEDEEKGNTSSDVEVIHFEPRKIPTPGSDEEDQSPRRPKAKRGKGAINTPFHSPPPTAGDVISIDSDSDEPIVTPARLKGKSVARRKRVSDSGSEEEARPKRRKLTKGVRPPTPDDSDEVDEDAIVETRMRARDKKTAFQKNLEKLKRRKLGKTEVQSTEEEEEEEDSFEDDTPFRGARPGGLSDEDAEGGHDSQEEDDFIVEDDGDVVPDLPSAFSMSTHQDLTHHFKIVCQLFVHMAVLRANQRRKFMEQTMKDNEYFSVPLQVARRKLSGIRDSLASSVWRSDFKNSLGAHPTLTMTKLSLAVPQCDACHLGGRLSTIVGRVSGAPYDKLSFEPDNEVSDEENESQDDSDEDEPKKGRIKKEFNLGRFCARRTQIFHRLCHWEYNLYQALLEEVEHLRNPESGQNFVRVAYAHGLQPPEDLSDADGIMGWLDERGLITFEWQKVRQLMDDATDLESRAGKREDDVDLDFS</sequence>
<proteinExistence type="predicted"/>
<gene>
    <name evidence="1" type="ORF">BV25DRAFT_1850622</name>
</gene>
<organism evidence="1 2">
    <name type="scientific">Artomyces pyxidatus</name>
    <dbReference type="NCBI Taxonomy" id="48021"/>
    <lineage>
        <taxon>Eukaryota</taxon>
        <taxon>Fungi</taxon>
        <taxon>Dikarya</taxon>
        <taxon>Basidiomycota</taxon>
        <taxon>Agaricomycotina</taxon>
        <taxon>Agaricomycetes</taxon>
        <taxon>Russulales</taxon>
        <taxon>Auriscalpiaceae</taxon>
        <taxon>Artomyces</taxon>
    </lineage>
</organism>
<reference evidence="1" key="2">
    <citation type="journal article" date="2022" name="New Phytol.">
        <title>Evolutionary transition to the ectomycorrhizal habit in the genomes of a hyperdiverse lineage of mushroom-forming fungi.</title>
        <authorList>
            <person name="Looney B."/>
            <person name="Miyauchi S."/>
            <person name="Morin E."/>
            <person name="Drula E."/>
            <person name="Courty P.E."/>
            <person name="Kohler A."/>
            <person name="Kuo A."/>
            <person name="LaButti K."/>
            <person name="Pangilinan J."/>
            <person name="Lipzen A."/>
            <person name="Riley R."/>
            <person name="Andreopoulos W."/>
            <person name="He G."/>
            <person name="Johnson J."/>
            <person name="Nolan M."/>
            <person name="Tritt A."/>
            <person name="Barry K.W."/>
            <person name="Grigoriev I.V."/>
            <person name="Nagy L.G."/>
            <person name="Hibbett D."/>
            <person name="Henrissat B."/>
            <person name="Matheny P.B."/>
            <person name="Labbe J."/>
            <person name="Martin F.M."/>
        </authorList>
    </citation>
    <scope>NUCLEOTIDE SEQUENCE</scope>
    <source>
        <strain evidence="1">HHB10654</strain>
    </source>
</reference>
<accession>A0ACB8TAZ9</accession>
<dbReference type="EMBL" id="MU277195">
    <property type="protein sequence ID" value="KAI0065351.1"/>
    <property type="molecule type" value="Genomic_DNA"/>
</dbReference>
<protein>
    <submittedName>
        <fullName evidence="1">Uncharacterized protein</fullName>
    </submittedName>
</protein>
<evidence type="ECO:0000313" key="2">
    <source>
        <dbReference type="Proteomes" id="UP000814140"/>
    </source>
</evidence>
<reference evidence="1" key="1">
    <citation type="submission" date="2021-03" db="EMBL/GenBank/DDBJ databases">
        <authorList>
            <consortium name="DOE Joint Genome Institute"/>
            <person name="Ahrendt S."/>
            <person name="Looney B.P."/>
            <person name="Miyauchi S."/>
            <person name="Morin E."/>
            <person name="Drula E."/>
            <person name="Courty P.E."/>
            <person name="Chicoki N."/>
            <person name="Fauchery L."/>
            <person name="Kohler A."/>
            <person name="Kuo A."/>
            <person name="Labutti K."/>
            <person name="Pangilinan J."/>
            <person name="Lipzen A."/>
            <person name="Riley R."/>
            <person name="Andreopoulos W."/>
            <person name="He G."/>
            <person name="Johnson J."/>
            <person name="Barry K.W."/>
            <person name="Grigoriev I.V."/>
            <person name="Nagy L."/>
            <person name="Hibbett D."/>
            <person name="Henrissat B."/>
            <person name="Matheny P.B."/>
            <person name="Labbe J."/>
            <person name="Martin F."/>
        </authorList>
    </citation>
    <scope>NUCLEOTIDE SEQUENCE</scope>
    <source>
        <strain evidence="1">HHB10654</strain>
    </source>
</reference>